<name>R1F2L3_9GAMM</name>
<dbReference type="Pfam" id="PF19839">
    <property type="entry name" value="RHH_9"/>
    <property type="match status" value="1"/>
</dbReference>
<proteinExistence type="predicted"/>
<sequence>MEQVPRKRASKPKKDAQLIIRLSGEERDQFIDLCEQQDSSASREIRRFIRQYIRSQQDDK</sequence>
<feature type="domain" description="Ribbon-helix-helix protein RHH" evidence="1">
    <location>
        <begin position="14"/>
        <end position="56"/>
    </location>
</feature>
<evidence type="ECO:0000313" key="2">
    <source>
        <dbReference type="EMBL" id="EOD54052.1"/>
    </source>
</evidence>
<evidence type="ECO:0000259" key="1">
    <source>
        <dbReference type="Pfam" id="PF19839"/>
    </source>
</evidence>
<evidence type="ECO:0000313" key="3">
    <source>
        <dbReference type="Proteomes" id="UP000013526"/>
    </source>
</evidence>
<dbReference type="OrthoDB" id="5525774at2"/>
<dbReference type="EMBL" id="AQGQ01000139">
    <property type="protein sequence ID" value="EOD54052.1"/>
    <property type="molecule type" value="Genomic_DNA"/>
</dbReference>
<dbReference type="PATRIC" id="fig|1268236.3.peg.3207"/>
<reference evidence="2 3" key="1">
    <citation type="journal article" date="2013" name="Genome Announc.">
        <title>Draft Genome Sequence of Aeromonas molluscorum Strain 848TT, Isolated from Bivalve Molluscs.</title>
        <authorList>
            <person name="Spataro N."/>
            <person name="Farfan M."/>
            <person name="Albarral V."/>
            <person name="Sanglas A."/>
            <person name="Loren J.G."/>
            <person name="Fuste M.C."/>
            <person name="Bosch E."/>
        </authorList>
    </citation>
    <scope>NUCLEOTIDE SEQUENCE [LARGE SCALE GENOMIC DNA]</scope>
    <source>
        <strain evidence="2 3">848</strain>
    </source>
</reference>
<accession>R1F2L3</accession>
<keyword evidence="3" id="KW-1185">Reference proteome</keyword>
<gene>
    <name evidence="2" type="ORF">G113_16390</name>
</gene>
<protein>
    <recommendedName>
        <fullName evidence="1">Ribbon-helix-helix protein RHH domain-containing protein</fullName>
    </recommendedName>
</protein>
<dbReference type="InterPro" id="IPR045559">
    <property type="entry name" value="RHH_9"/>
</dbReference>
<dbReference type="RefSeq" id="WP_005906713.1">
    <property type="nucleotide sequence ID" value="NZ_AQGQ01000139.1"/>
</dbReference>
<organism evidence="2 3">
    <name type="scientific">Aeromonas molluscorum 848</name>
    <dbReference type="NCBI Taxonomy" id="1268236"/>
    <lineage>
        <taxon>Bacteria</taxon>
        <taxon>Pseudomonadati</taxon>
        <taxon>Pseudomonadota</taxon>
        <taxon>Gammaproteobacteria</taxon>
        <taxon>Aeromonadales</taxon>
        <taxon>Aeromonadaceae</taxon>
        <taxon>Aeromonas</taxon>
    </lineage>
</organism>
<comment type="caution">
    <text evidence="2">The sequence shown here is derived from an EMBL/GenBank/DDBJ whole genome shotgun (WGS) entry which is preliminary data.</text>
</comment>
<dbReference type="AlphaFoldDB" id="R1F2L3"/>
<dbReference type="Proteomes" id="UP000013526">
    <property type="component" value="Unassembled WGS sequence"/>
</dbReference>